<dbReference type="Proteomes" id="UP000052237">
    <property type="component" value="Unassembled WGS sequence"/>
</dbReference>
<keyword evidence="5" id="KW-1185">Reference proteome</keyword>
<dbReference type="RefSeq" id="WP_059425520.1">
    <property type="nucleotide sequence ID" value="NZ_FAUU01000002.1"/>
</dbReference>
<reference evidence="4 5" key="1">
    <citation type="submission" date="2015-11" db="EMBL/GenBank/DDBJ databases">
        <authorList>
            <consortium name="Pathogen Informatics"/>
        </authorList>
    </citation>
    <scope>NUCLEOTIDE SEQUENCE [LARGE SCALE GENOMIC DNA]</scope>
    <source>
        <strain evidence="4 5">006A-0059</strain>
    </source>
</reference>
<dbReference type="GO" id="GO:0005506">
    <property type="term" value="F:iron ion binding"/>
    <property type="evidence" value="ECO:0007669"/>
    <property type="project" value="TreeGrafter"/>
</dbReference>
<evidence type="ECO:0000256" key="1">
    <source>
        <dbReference type="ARBA" id="ARBA00007888"/>
    </source>
</evidence>
<dbReference type="PANTHER" id="PTHR30149:SF0">
    <property type="entry name" value="HYDROGENASE MATURATION FACTOR HYPD"/>
    <property type="match status" value="1"/>
</dbReference>
<gene>
    <name evidence="4" type="primary">hypD</name>
    <name evidence="4" type="ORF">ERS686654_00174</name>
</gene>
<dbReference type="InterPro" id="IPR042243">
    <property type="entry name" value="HypD_1"/>
</dbReference>
<dbReference type="EMBL" id="FAVB01000001">
    <property type="protein sequence ID" value="CUU69608.1"/>
    <property type="molecule type" value="Genomic_DNA"/>
</dbReference>
<keyword evidence="3" id="KW-0408">Iron</keyword>
<accession>A0A0S4S2F8</accession>
<sequence length="362" mass="40232">MDLINDFRDKDKILALSKLIQKESKSPLNIMEICGGHTHSIMKFGILELVGKYVNFVHGPGCPVCVMPKTRIDEAIKLASFDGVIFCTLADMLRVPGSKTSLMKLRGEGHDIRALYTPLDTLSIAAKNPDKKVIFFAIGFETTTPMTAVLVQKTIEANLKNIFFHINHVTVPAPVVAIMDDENVKIDAFLGPSHVSVITGSKIYESIANRYKTPIAVSGFEPLDIMDSILNLVRQQNANTHEVYNEYVRVVNENGNLKAKELIERYFEPCDFEWRGLGEIPKSGMKLKDEFSYLDARVKFDCSVQSTGENRACICGKILRGLAKPYDCKVFGKVCNPQNPIGSCMVSSEGACAAYYKYAKRA</sequence>
<organism evidence="4 5">
    <name type="scientific">Campylobacter hyointestinalis subsp. hyointestinalis</name>
    <dbReference type="NCBI Taxonomy" id="91352"/>
    <lineage>
        <taxon>Bacteria</taxon>
        <taxon>Pseudomonadati</taxon>
        <taxon>Campylobacterota</taxon>
        <taxon>Epsilonproteobacteria</taxon>
        <taxon>Campylobacterales</taxon>
        <taxon>Campylobacteraceae</taxon>
        <taxon>Campylobacter</taxon>
    </lineage>
</organism>
<dbReference type="AlphaFoldDB" id="A0A0S4S2F8"/>
<comment type="similarity">
    <text evidence="1">Belongs to the HypD family.</text>
</comment>
<dbReference type="GO" id="GO:0070025">
    <property type="term" value="F:carbon monoxide binding"/>
    <property type="evidence" value="ECO:0007669"/>
    <property type="project" value="TreeGrafter"/>
</dbReference>
<comment type="caution">
    <text evidence="4">The sequence shown here is derived from an EMBL/GenBank/DDBJ whole genome shotgun (WGS) entry which is preliminary data.</text>
</comment>
<proteinExistence type="inferred from homology"/>
<evidence type="ECO:0000256" key="3">
    <source>
        <dbReference type="ARBA" id="ARBA00023004"/>
    </source>
</evidence>
<evidence type="ECO:0000313" key="5">
    <source>
        <dbReference type="Proteomes" id="UP000052237"/>
    </source>
</evidence>
<dbReference type="STRING" id="32019.ERS672215_01444"/>
<dbReference type="Gene3D" id="3.40.50.11740">
    <property type="entry name" value="HypD, alpha/beta domain 2"/>
    <property type="match status" value="2"/>
</dbReference>
<protein>
    <submittedName>
        <fullName evidence="4">Hydrogenase expression/formation protein HypD</fullName>
    </submittedName>
</protein>
<dbReference type="PIRSF" id="PIRSF005622">
    <property type="entry name" value="Hydrgn_mat_hypD"/>
    <property type="match status" value="1"/>
</dbReference>
<dbReference type="NCBIfam" id="TIGR00075">
    <property type="entry name" value="hypD"/>
    <property type="match status" value="1"/>
</dbReference>
<dbReference type="GO" id="GO:0051604">
    <property type="term" value="P:protein maturation"/>
    <property type="evidence" value="ECO:0007669"/>
    <property type="project" value="TreeGrafter"/>
</dbReference>
<dbReference type="Pfam" id="PF01924">
    <property type="entry name" value="HypD"/>
    <property type="match status" value="1"/>
</dbReference>
<dbReference type="Gene3D" id="6.10.20.100">
    <property type="match status" value="1"/>
</dbReference>
<name>A0A0S4S2F8_CAMHY</name>
<dbReference type="PANTHER" id="PTHR30149">
    <property type="entry name" value="HYDROGENASE PROTEIN ASSEMBLY PROTEIN HYPD"/>
    <property type="match status" value="1"/>
</dbReference>
<dbReference type="InterPro" id="IPR002780">
    <property type="entry name" value="Hyd_form_HypD"/>
</dbReference>
<evidence type="ECO:0000256" key="2">
    <source>
        <dbReference type="ARBA" id="ARBA00022723"/>
    </source>
</evidence>
<keyword evidence="2" id="KW-0479">Metal-binding</keyword>
<dbReference type="GO" id="GO:0051539">
    <property type="term" value="F:4 iron, 4 sulfur cluster binding"/>
    <property type="evidence" value="ECO:0007669"/>
    <property type="project" value="TreeGrafter"/>
</dbReference>
<dbReference type="InterPro" id="IPR042244">
    <property type="entry name" value="HypD_2_sf"/>
</dbReference>
<evidence type="ECO:0000313" key="4">
    <source>
        <dbReference type="EMBL" id="CUU69608.1"/>
    </source>
</evidence>